<dbReference type="PROSITE" id="PS50949">
    <property type="entry name" value="HTH_GNTR"/>
    <property type="match status" value="1"/>
</dbReference>
<evidence type="ECO:0000313" key="6">
    <source>
        <dbReference type="Proteomes" id="UP000306509"/>
    </source>
</evidence>
<dbReference type="AlphaFoldDB" id="A0A4U8Q729"/>
<dbReference type="SMART" id="SM00345">
    <property type="entry name" value="HTH_GNTR"/>
    <property type="match status" value="1"/>
</dbReference>
<dbReference type="Gene3D" id="1.10.10.10">
    <property type="entry name" value="Winged helix-like DNA-binding domain superfamily/Winged helix DNA-binding domain"/>
    <property type="match status" value="1"/>
</dbReference>
<evidence type="ECO:0000256" key="3">
    <source>
        <dbReference type="ARBA" id="ARBA00023163"/>
    </source>
</evidence>
<keyword evidence="3" id="KW-0804">Transcription</keyword>
<dbReference type="FunFam" id="1.10.10.10:FF:000079">
    <property type="entry name" value="GntR family transcriptional regulator"/>
    <property type="match status" value="1"/>
</dbReference>
<dbReference type="SUPFAM" id="SSF64288">
    <property type="entry name" value="Chorismate lyase-like"/>
    <property type="match status" value="1"/>
</dbReference>
<keyword evidence="6" id="KW-1185">Reference proteome</keyword>
<dbReference type="GO" id="GO:0045892">
    <property type="term" value="P:negative regulation of DNA-templated transcription"/>
    <property type="evidence" value="ECO:0007669"/>
    <property type="project" value="TreeGrafter"/>
</dbReference>
<feature type="domain" description="HTH gntR-type" evidence="4">
    <location>
        <begin position="5"/>
        <end position="73"/>
    </location>
</feature>
<dbReference type="PRINTS" id="PR00035">
    <property type="entry name" value="HTHGNTR"/>
</dbReference>
<dbReference type="GO" id="GO:0003677">
    <property type="term" value="F:DNA binding"/>
    <property type="evidence" value="ECO:0007669"/>
    <property type="project" value="UniProtKB-KW"/>
</dbReference>
<dbReference type="InterPro" id="IPR000524">
    <property type="entry name" value="Tscrpt_reg_HTH_GntR"/>
</dbReference>
<sequence length="252" mass="28986">MEEKAPKYYLIKKDIIKKIEAEDYTAGETIPSERELMDLYKVSRITIRKAVDELVMEGYLYKVQGKGTYVKTDENSHDLFAITSCTEDVIKMGLTPTKKVIVSQVVPADVSRAKALGLQPGENVFRLGRILYAGDEPLNYTVTSLPYHLFPHIERHDYARESLYQTLEIEFGVTLCKARRTIEAVLATDEIAEYLDIEEGMPLIKFGCTTYGRLAGNEQEEIPVERFHCYYRTDKYKFYIDQVVPGTDLRRK</sequence>
<dbReference type="PANTHER" id="PTHR44846">
    <property type="entry name" value="MANNOSYL-D-GLYCERATE TRANSPORT/METABOLISM SYSTEM REPRESSOR MNGR-RELATED"/>
    <property type="match status" value="1"/>
</dbReference>
<keyword evidence="1" id="KW-0805">Transcription regulation</keyword>
<dbReference type="SMART" id="SM00866">
    <property type="entry name" value="UTRA"/>
    <property type="match status" value="1"/>
</dbReference>
<dbReference type="CDD" id="cd07377">
    <property type="entry name" value="WHTH_GntR"/>
    <property type="match status" value="1"/>
</dbReference>
<protein>
    <submittedName>
        <fullName evidence="5">HTH-type transcriptional repressor DasR</fullName>
    </submittedName>
</protein>
<evidence type="ECO:0000259" key="4">
    <source>
        <dbReference type="PROSITE" id="PS50949"/>
    </source>
</evidence>
<dbReference type="InterPro" id="IPR050679">
    <property type="entry name" value="Bact_HTH_transcr_reg"/>
</dbReference>
<dbReference type="Pfam" id="PF00392">
    <property type="entry name" value="GntR"/>
    <property type="match status" value="1"/>
</dbReference>
<name>A0A4U8Q729_9FIRM</name>
<evidence type="ECO:0000256" key="2">
    <source>
        <dbReference type="ARBA" id="ARBA00023125"/>
    </source>
</evidence>
<dbReference type="Proteomes" id="UP000306509">
    <property type="component" value="Unassembled WGS sequence"/>
</dbReference>
<dbReference type="RefSeq" id="WP_138002788.1">
    <property type="nucleotide sequence ID" value="NZ_JBHTNY010000037.1"/>
</dbReference>
<reference evidence="5 6" key="1">
    <citation type="journal article" date="2019" name="Anaerobe">
        <title>Detection of Robinsoniella peoriensis in multiple bone samples of a trauma patient.</title>
        <authorList>
            <person name="Schrottner P."/>
            <person name="Hartwich K."/>
            <person name="Bunk B."/>
            <person name="Schober I."/>
            <person name="Helbig S."/>
            <person name="Rudolph W.W."/>
            <person name="Gunzer F."/>
        </authorList>
    </citation>
    <scope>NUCLEOTIDE SEQUENCE [LARGE SCALE GENOMIC DNA]</scope>
    <source>
        <strain evidence="5 6">DSM 106044</strain>
    </source>
</reference>
<dbReference type="Pfam" id="PF07702">
    <property type="entry name" value="UTRA"/>
    <property type="match status" value="1"/>
</dbReference>
<dbReference type="SUPFAM" id="SSF46785">
    <property type="entry name" value="Winged helix' DNA-binding domain"/>
    <property type="match status" value="1"/>
</dbReference>
<gene>
    <name evidence="5" type="primary">dasR_2</name>
    <name evidence="5" type="ORF">DSM106044_03032</name>
</gene>
<dbReference type="InterPro" id="IPR036390">
    <property type="entry name" value="WH_DNA-bd_sf"/>
</dbReference>
<dbReference type="Gene3D" id="3.40.1410.10">
    <property type="entry name" value="Chorismate lyase-like"/>
    <property type="match status" value="1"/>
</dbReference>
<dbReference type="EMBL" id="QGQD01000059">
    <property type="protein sequence ID" value="TLD00124.1"/>
    <property type="molecule type" value="Genomic_DNA"/>
</dbReference>
<dbReference type="InterPro" id="IPR011663">
    <property type="entry name" value="UTRA"/>
</dbReference>
<dbReference type="PANTHER" id="PTHR44846:SF1">
    <property type="entry name" value="MANNOSYL-D-GLYCERATE TRANSPORT_METABOLISM SYSTEM REPRESSOR MNGR-RELATED"/>
    <property type="match status" value="1"/>
</dbReference>
<evidence type="ECO:0000256" key="1">
    <source>
        <dbReference type="ARBA" id="ARBA00023015"/>
    </source>
</evidence>
<dbReference type="InterPro" id="IPR028978">
    <property type="entry name" value="Chorismate_lyase_/UTRA_dom_sf"/>
</dbReference>
<dbReference type="GO" id="GO:0003700">
    <property type="term" value="F:DNA-binding transcription factor activity"/>
    <property type="evidence" value="ECO:0007669"/>
    <property type="project" value="InterPro"/>
</dbReference>
<dbReference type="InterPro" id="IPR036388">
    <property type="entry name" value="WH-like_DNA-bd_sf"/>
</dbReference>
<evidence type="ECO:0000313" key="5">
    <source>
        <dbReference type="EMBL" id="TLD00124.1"/>
    </source>
</evidence>
<dbReference type="STRING" id="180332.GCA_000797495_01471"/>
<comment type="caution">
    <text evidence="5">The sequence shown here is derived from an EMBL/GenBank/DDBJ whole genome shotgun (WGS) entry which is preliminary data.</text>
</comment>
<keyword evidence="2" id="KW-0238">DNA-binding</keyword>
<accession>A0A4U8Q729</accession>
<proteinExistence type="predicted"/>
<organism evidence="5 6">
    <name type="scientific">Robinsoniella peoriensis</name>
    <dbReference type="NCBI Taxonomy" id="180332"/>
    <lineage>
        <taxon>Bacteria</taxon>
        <taxon>Bacillati</taxon>
        <taxon>Bacillota</taxon>
        <taxon>Clostridia</taxon>
        <taxon>Lachnospirales</taxon>
        <taxon>Lachnospiraceae</taxon>
        <taxon>Robinsoniella</taxon>
    </lineage>
</organism>